<keyword evidence="3 5" id="KW-1133">Transmembrane helix</keyword>
<dbReference type="InterPro" id="IPR036259">
    <property type="entry name" value="MFS_trans_sf"/>
</dbReference>
<feature type="transmembrane region" description="Helical" evidence="5">
    <location>
        <begin position="18"/>
        <end position="40"/>
    </location>
</feature>
<feature type="transmembrane region" description="Helical" evidence="5">
    <location>
        <begin position="174"/>
        <end position="194"/>
    </location>
</feature>
<dbReference type="PROSITE" id="PS50850">
    <property type="entry name" value="MFS"/>
    <property type="match status" value="1"/>
</dbReference>
<dbReference type="EMBL" id="VFPH01000001">
    <property type="protein sequence ID" value="TQM44168.1"/>
    <property type="molecule type" value="Genomic_DNA"/>
</dbReference>
<dbReference type="AlphaFoldDB" id="A0A543GDL9"/>
<evidence type="ECO:0000313" key="7">
    <source>
        <dbReference type="EMBL" id="TQM44168.1"/>
    </source>
</evidence>
<feature type="transmembrane region" description="Helical" evidence="5">
    <location>
        <begin position="311"/>
        <end position="329"/>
    </location>
</feature>
<dbReference type="PANTHER" id="PTHR42718:SF39">
    <property type="entry name" value="ACTINORHODIN TRANSPORTER-RELATED"/>
    <property type="match status" value="1"/>
</dbReference>
<dbReference type="PRINTS" id="PR01036">
    <property type="entry name" value="TCRTETB"/>
</dbReference>
<sequence>MEQGGAGTTVRNRLALPALLLGSFMGVLDPFVVTVALPAIRSDLGATAAQTQWMVAGYGTAYAVGLVVGGRLGDRCGRRRLFLVGMSAYAAASAAAGVAPATGALIGARLAQGLAAAAMLPQVLSIIRATFPQPARDRAVGWYGATIGLGVVCGPALGGLLVGADVAGLGWRSVFLVNLPLGALVVGAAALAVPESRAAERHRLDLLGAVLGAVTLLAFLVPISRGPETGWPWWTVAVLACSPALIAGFLWYERRLERLRRAPIVPPGLFSERRFATGIVAILLLYAAGASAPLVFVLTHHLQDGLGASPLQTGLVFAPLGLGFAVASATAPRSYRRFGRAVPITGSCIVAAALGGIAAVAALAPVAVQPVLVAALMLVAGAGQGLATNPLVALVLAAAPDDAVGVASGVLLTTTQVGNSLGVTAIGAVFFAVLRPDAPAATAHAQALAWSSAVLTAVTGVALVVIATLERRSSPSYLPNSCTQ</sequence>
<feature type="transmembrane region" description="Helical" evidence="5">
    <location>
        <begin position="52"/>
        <end position="69"/>
    </location>
</feature>
<feature type="transmembrane region" description="Helical" evidence="5">
    <location>
        <begin position="231"/>
        <end position="252"/>
    </location>
</feature>
<evidence type="ECO:0000256" key="4">
    <source>
        <dbReference type="ARBA" id="ARBA00023136"/>
    </source>
</evidence>
<dbReference type="InterPro" id="IPR020846">
    <property type="entry name" value="MFS_dom"/>
</dbReference>
<evidence type="ECO:0000256" key="2">
    <source>
        <dbReference type="ARBA" id="ARBA00022692"/>
    </source>
</evidence>
<feature type="transmembrane region" description="Helical" evidence="5">
    <location>
        <begin position="206"/>
        <end position="225"/>
    </location>
</feature>
<feature type="transmembrane region" description="Helical" evidence="5">
    <location>
        <begin position="139"/>
        <end position="162"/>
    </location>
</feature>
<dbReference type="GO" id="GO:0022857">
    <property type="term" value="F:transmembrane transporter activity"/>
    <property type="evidence" value="ECO:0007669"/>
    <property type="project" value="InterPro"/>
</dbReference>
<feature type="domain" description="Major facilitator superfamily (MFS) profile" evidence="6">
    <location>
        <begin position="15"/>
        <end position="474"/>
    </location>
</feature>
<evidence type="ECO:0000259" key="6">
    <source>
        <dbReference type="PROSITE" id="PS50850"/>
    </source>
</evidence>
<gene>
    <name evidence="7" type="ORF">FB388_1530</name>
</gene>
<proteinExistence type="predicted"/>
<dbReference type="Gene3D" id="1.20.1720.10">
    <property type="entry name" value="Multidrug resistance protein D"/>
    <property type="match status" value="1"/>
</dbReference>
<reference evidence="7 8" key="1">
    <citation type="submission" date="2019-06" db="EMBL/GenBank/DDBJ databases">
        <title>Sequencing the genomes of 1000 actinobacteria strains.</title>
        <authorList>
            <person name="Klenk H.-P."/>
        </authorList>
    </citation>
    <scope>NUCLEOTIDE SEQUENCE [LARGE SCALE GENOMIC DNA]</scope>
    <source>
        <strain evidence="7 8">DSM 45511</strain>
    </source>
</reference>
<dbReference type="Proteomes" id="UP000319818">
    <property type="component" value="Unassembled WGS sequence"/>
</dbReference>
<evidence type="ECO:0000313" key="8">
    <source>
        <dbReference type="Proteomes" id="UP000319818"/>
    </source>
</evidence>
<feature type="transmembrane region" description="Helical" evidence="5">
    <location>
        <begin position="275"/>
        <end position="299"/>
    </location>
</feature>
<evidence type="ECO:0000256" key="1">
    <source>
        <dbReference type="ARBA" id="ARBA00004651"/>
    </source>
</evidence>
<dbReference type="Pfam" id="PF07690">
    <property type="entry name" value="MFS_1"/>
    <property type="match status" value="1"/>
</dbReference>
<feature type="transmembrane region" description="Helical" evidence="5">
    <location>
        <begin position="410"/>
        <end position="435"/>
    </location>
</feature>
<comment type="subcellular location">
    <subcellularLocation>
        <location evidence="1">Cell membrane</location>
        <topology evidence="1">Multi-pass membrane protein</topology>
    </subcellularLocation>
</comment>
<protein>
    <submittedName>
        <fullName evidence="7">EmrB/QacA subfamily drug resistance transporter</fullName>
    </submittedName>
</protein>
<feature type="transmembrane region" description="Helical" evidence="5">
    <location>
        <begin position="81"/>
        <end position="100"/>
    </location>
</feature>
<comment type="caution">
    <text evidence="7">The sequence shown here is derived from an EMBL/GenBank/DDBJ whole genome shotgun (WGS) entry which is preliminary data.</text>
</comment>
<dbReference type="SUPFAM" id="SSF103473">
    <property type="entry name" value="MFS general substrate transporter"/>
    <property type="match status" value="1"/>
</dbReference>
<dbReference type="GO" id="GO:0005886">
    <property type="term" value="C:plasma membrane"/>
    <property type="evidence" value="ECO:0007669"/>
    <property type="project" value="UniProtKB-SubCell"/>
</dbReference>
<dbReference type="RefSeq" id="WP_170225517.1">
    <property type="nucleotide sequence ID" value="NZ_VFPH01000001.1"/>
</dbReference>
<keyword evidence="2 5" id="KW-0812">Transmembrane</keyword>
<evidence type="ECO:0000256" key="5">
    <source>
        <dbReference type="SAM" id="Phobius"/>
    </source>
</evidence>
<evidence type="ECO:0000256" key="3">
    <source>
        <dbReference type="ARBA" id="ARBA00022989"/>
    </source>
</evidence>
<name>A0A543GDL9_9PSEU</name>
<feature type="transmembrane region" description="Helical" evidence="5">
    <location>
        <begin position="341"/>
        <end position="366"/>
    </location>
</feature>
<dbReference type="CDD" id="cd17321">
    <property type="entry name" value="MFS_MMR_MDR_like"/>
    <property type="match status" value="1"/>
</dbReference>
<accession>A0A543GDL9</accession>
<feature type="transmembrane region" description="Helical" evidence="5">
    <location>
        <begin position="447"/>
        <end position="469"/>
    </location>
</feature>
<feature type="transmembrane region" description="Helical" evidence="5">
    <location>
        <begin position="372"/>
        <end position="398"/>
    </location>
</feature>
<keyword evidence="8" id="KW-1185">Reference proteome</keyword>
<organism evidence="7 8">
    <name type="scientific">Pseudonocardia cypriaca</name>
    <dbReference type="NCBI Taxonomy" id="882449"/>
    <lineage>
        <taxon>Bacteria</taxon>
        <taxon>Bacillati</taxon>
        <taxon>Actinomycetota</taxon>
        <taxon>Actinomycetes</taxon>
        <taxon>Pseudonocardiales</taxon>
        <taxon>Pseudonocardiaceae</taxon>
        <taxon>Pseudonocardia</taxon>
    </lineage>
</organism>
<dbReference type="PANTHER" id="PTHR42718">
    <property type="entry name" value="MAJOR FACILITATOR SUPERFAMILY MULTIDRUG TRANSPORTER MFSC"/>
    <property type="match status" value="1"/>
</dbReference>
<feature type="transmembrane region" description="Helical" evidence="5">
    <location>
        <begin position="106"/>
        <end position="127"/>
    </location>
</feature>
<dbReference type="Gene3D" id="1.20.1250.20">
    <property type="entry name" value="MFS general substrate transporter like domains"/>
    <property type="match status" value="1"/>
</dbReference>
<keyword evidence="4 5" id="KW-0472">Membrane</keyword>
<dbReference type="InterPro" id="IPR011701">
    <property type="entry name" value="MFS"/>
</dbReference>